<sequence>MQIEVGLFGGSGHGESPENNEAETHPTQGGEGVEPPRGLMEQLGGIAIENRWPFAHGCRCELG</sequence>
<name>A0A645EBA4_9ZZZZ</name>
<reference evidence="2" key="1">
    <citation type="submission" date="2019-08" db="EMBL/GenBank/DDBJ databases">
        <authorList>
            <person name="Kucharzyk K."/>
            <person name="Murdoch R.W."/>
            <person name="Higgins S."/>
            <person name="Loffler F."/>
        </authorList>
    </citation>
    <scope>NUCLEOTIDE SEQUENCE</scope>
</reference>
<dbReference type="AlphaFoldDB" id="A0A645EBA4"/>
<evidence type="ECO:0000313" key="2">
    <source>
        <dbReference type="EMBL" id="MPM99120.1"/>
    </source>
</evidence>
<organism evidence="2">
    <name type="scientific">bioreactor metagenome</name>
    <dbReference type="NCBI Taxonomy" id="1076179"/>
    <lineage>
        <taxon>unclassified sequences</taxon>
        <taxon>metagenomes</taxon>
        <taxon>ecological metagenomes</taxon>
    </lineage>
</organism>
<comment type="caution">
    <text evidence="2">The sequence shown here is derived from an EMBL/GenBank/DDBJ whole genome shotgun (WGS) entry which is preliminary data.</text>
</comment>
<protein>
    <submittedName>
        <fullName evidence="2">Uncharacterized protein</fullName>
    </submittedName>
</protein>
<dbReference type="EMBL" id="VSSQ01045235">
    <property type="protein sequence ID" value="MPM99120.1"/>
    <property type="molecule type" value="Genomic_DNA"/>
</dbReference>
<accession>A0A645EBA4</accession>
<proteinExistence type="predicted"/>
<evidence type="ECO:0000256" key="1">
    <source>
        <dbReference type="SAM" id="MobiDB-lite"/>
    </source>
</evidence>
<gene>
    <name evidence="2" type="ORF">SDC9_146311</name>
</gene>
<feature type="region of interest" description="Disordered" evidence="1">
    <location>
        <begin position="1"/>
        <end position="38"/>
    </location>
</feature>